<protein>
    <submittedName>
        <fullName evidence="5">GntR family transcriptional regulator</fullName>
    </submittedName>
</protein>
<dbReference type="Gene3D" id="1.10.10.10">
    <property type="entry name" value="Winged helix-like DNA-binding domain superfamily/Winged helix DNA-binding domain"/>
    <property type="match status" value="1"/>
</dbReference>
<reference evidence="5" key="1">
    <citation type="submission" date="2022-11" db="EMBL/GenBank/DDBJ databases">
        <title>Robbsia betulipollinis sp. nov., isolated from pollen of birch (Betula pendula).</title>
        <authorList>
            <person name="Shi H."/>
            <person name="Ambika Manirajan B."/>
            <person name="Ratering S."/>
            <person name="Geissler-Plaum R."/>
            <person name="Schnell S."/>
        </authorList>
    </citation>
    <scope>NUCLEOTIDE SEQUENCE</scope>
    <source>
        <strain evidence="5">Bb-Pol-6</strain>
    </source>
</reference>
<dbReference type="EMBL" id="JAPMXC010000001">
    <property type="protein sequence ID" value="MCY0386863.1"/>
    <property type="molecule type" value="Genomic_DNA"/>
</dbReference>
<feature type="domain" description="HTH gntR-type" evidence="4">
    <location>
        <begin position="1"/>
        <end position="67"/>
    </location>
</feature>
<dbReference type="InterPro" id="IPR036390">
    <property type="entry name" value="WH_DNA-bd_sf"/>
</dbReference>
<dbReference type="Pfam" id="PF00392">
    <property type="entry name" value="GntR"/>
    <property type="match status" value="1"/>
</dbReference>
<evidence type="ECO:0000256" key="3">
    <source>
        <dbReference type="ARBA" id="ARBA00023163"/>
    </source>
</evidence>
<dbReference type="Pfam" id="PF07729">
    <property type="entry name" value="FCD"/>
    <property type="match status" value="1"/>
</dbReference>
<keyword evidence="1" id="KW-0805">Transcription regulation</keyword>
<name>A0ABT3ZK03_9BURK</name>
<dbReference type="Proteomes" id="UP001082899">
    <property type="component" value="Unassembled WGS sequence"/>
</dbReference>
<keyword evidence="6" id="KW-1185">Reference proteome</keyword>
<dbReference type="SUPFAM" id="SSF48008">
    <property type="entry name" value="GntR ligand-binding domain-like"/>
    <property type="match status" value="1"/>
</dbReference>
<dbReference type="SUPFAM" id="SSF46785">
    <property type="entry name" value="Winged helix' DNA-binding domain"/>
    <property type="match status" value="1"/>
</dbReference>
<organism evidence="5 6">
    <name type="scientific">Robbsia betulipollinis</name>
    <dbReference type="NCBI Taxonomy" id="2981849"/>
    <lineage>
        <taxon>Bacteria</taxon>
        <taxon>Pseudomonadati</taxon>
        <taxon>Pseudomonadota</taxon>
        <taxon>Betaproteobacteria</taxon>
        <taxon>Burkholderiales</taxon>
        <taxon>Burkholderiaceae</taxon>
        <taxon>Robbsia</taxon>
    </lineage>
</organism>
<dbReference type="SMART" id="SM00895">
    <property type="entry name" value="FCD"/>
    <property type="match status" value="1"/>
</dbReference>
<dbReference type="PANTHER" id="PTHR43537:SF5">
    <property type="entry name" value="UXU OPERON TRANSCRIPTIONAL REGULATOR"/>
    <property type="match status" value="1"/>
</dbReference>
<evidence type="ECO:0000256" key="2">
    <source>
        <dbReference type="ARBA" id="ARBA00023125"/>
    </source>
</evidence>
<sequence length="224" mass="25104">MSQTHSIHARLRESILSLALGPGERLSERMLEARCDGSRTPVRAALLRLETEDLVRREGRNWIVAPIDLGEIDALMEYREPLEAASARLACERAADADLDALTVLLDAGSTHTSQETSHRLGTDFHLELACLAGNAFLSKSIGEVMTRLSRPRWLEIRTDTGREQAWREHRQIVDLIRGRQPDAAARAAAEHVRHTRDRLLQSLREDQRGLRARGFAIVGQTHG</sequence>
<dbReference type="InterPro" id="IPR036388">
    <property type="entry name" value="WH-like_DNA-bd_sf"/>
</dbReference>
<dbReference type="PROSITE" id="PS50949">
    <property type="entry name" value="HTH_GNTR"/>
    <property type="match status" value="1"/>
</dbReference>
<dbReference type="InterPro" id="IPR008920">
    <property type="entry name" value="TF_FadR/GntR_C"/>
</dbReference>
<dbReference type="SMART" id="SM00345">
    <property type="entry name" value="HTH_GNTR"/>
    <property type="match status" value="1"/>
</dbReference>
<dbReference type="Gene3D" id="1.20.120.530">
    <property type="entry name" value="GntR ligand-binding domain-like"/>
    <property type="match status" value="1"/>
</dbReference>
<gene>
    <name evidence="5" type="ORF">OVY01_06385</name>
</gene>
<dbReference type="PANTHER" id="PTHR43537">
    <property type="entry name" value="TRANSCRIPTIONAL REGULATOR, GNTR FAMILY"/>
    <property type="match status" value="1"/>
</dbReference>
<evidence type="ECO:0000313" key="6">
    <source>
        <dbReference type="Proteomes" id="UP001082899"/>
    </source>
</evidence>
<keyword evidence="3" id="KW-0804">Transcription</keyword>
<dbReference type="InterPro" id="IPR011711">
    <property type="entry name" value="GntR_C"/>
</dbReference>
<comment type="caution">
    <text evidence="5">The sequence shown here is derived from an EMBL/GenBank/DDBJ whole genome shotgun (WGS) entry which is preliminary data.</text>
</comment>
<evidence type="ECO:0000313" key="5">
    <source>
        <dbReference type="EMBL" id="MCY0386863.1"/>
    </source>
</evidence>
<dbReference type="InterPro" id="IPR000524">
    <property type="entry name" value="Tscrpt_reg_HTH_GntR"/>
</dbReference>
<accession>A0ABT3ZK03</accession>
<proteinExistence type="predicted"/>
<evidence type="ECO:0000256" key="1">
    <source>
        <dbReference type="ARBA" id="ARBA00023015"/>
    </source>
</evidence>
<evidence type="ECO:0000259" key="4">
    <source>
        <dbReference type="PROSITE" id="PS50949"/>
    </source>
</evidence>
<keyword evidence="2" id="KW-0238">DNA-binding</keyword>
<dbReference type="RefSeq" id="WP_267846516.1">
    <property type="nucleotide sequence ID" value="NZ_JAPMXC010000001.1"/>
</dbReference>